<protein>
    <recommendedName>
        <fullName evidence="1">Zinc-ribbon domain-containing protein</fullName>
    </recommendedName>
</protein>
<sequence length="38" mass="3874">MTSYCPHCGTPGPDEARFCMKCGRERGPAEGAESGGAG</sequence>
<gene>
    <name evidence="2" type="ORF">STRIP9103_05888</name>
</gene>
<reference evidence="2 3" key="1">
    <citation type="submission" date="2012-11" db="EMBL/GenBank/DDBJ databases">
        <authorList>
            <person name="Huguet-Tapia J.C."/>
            <person name="Durkin A.S."/>
            <person name="Pettis G.S."/>
            <person name="Badger J.H."/>
        </authorList>
    </citation>
    <scope>NUCLEOTIDE SEQUENCE [LARGE SCALE GENOMIC DNA]</scope>
    <source>
        <strain evidence="2 3">91-03</strain>
    </source>
</reference>
<comment type="caution">
    <text evidence="2">The sequence shown here is derived from an EMBL/GenBank/DDBJ whole genome shotgun (WGS) entry which is preliminary data.</text>
</comment>
<evidence type="ECO:0000313" key="2">
    <source>
        <dbReference type="EMBL" id="EKX64806.1"/>
    </source>
</evidence>
<evidence type="ECO:0000259" key="1">
    <source>
        <dbReference type="Pfam" id="PF13240"/>
    </source>
</evidence>
<name>L1KVJ6_9ACTN</name>
<organism evidence="2 3">
    <name type="scientific">Streptomyces ipomoeae 91-03</name>
    <dbReference type="NCBI Taxonomy" id="698759"/>
    <lineage>
        <taxon>Bacteria</taxon>
        <taxon>Bacillati</taxon>
        <taxon>Actinomycetota</taxon>
        <taxon>Actinomycetes</taxon>
        <taxon>Kitasatosporales</taxon>
        <taxon>Streptomycetaceae</taxon>
        <taxon>Streptomyces</taxon>
    </lineage>
</organism>
<dbReference type="AlphaFoldDB" id="L1KVJ6"/>
<evidence type="ECO:0000313" key="3">
    <source>
        <dbReference type="Proteomes" id="UP000010411"/>
    </source>
</evidence>
<dbReference type="RefSeq" id="WP_009318904.1">
    <property type="nucleotide sequence ID" value="NZ_AEJC01000344.1"/>
</dbReference>
<dbReference type="InterPro" id="IPR026870">
    <property type="entry name" value="Zinc_ribbon_dom"/>
</dbReference>
<dbReference type="Pfam" id="PF13240">
    <property type="entry name" value="Zn_Ribbon_1"/>
    <property type="match status" value="1"/>
</dbReference>
<feature type="domain" description="Zinc-ribbon" evidence="1">
    <location>
        <begin position="4"/>
        <end position="24"/>
    </location>
</feature>
<keyword evidence="3" id="KW-1185">Reference proteome</keyword>
<dbReference type="EMBL" id="AEJC01000344">
    <property type="protein sequence ID" value="EKX64806.1"/>
    <property type="molecule type" value="Genomic_DNA"/>
</dbReference>
<proteinExistence type="predicted"/>
<dbReference type="Proteomes" id="UP000010411">
    <property type="component" value="Unassembled WGS sequence"/>
</dbReference>
<accession>L1KVJ6</accession>
<feature type="non-terminal residue" evidence="2">
    <location>
        <position position="38"/>
    </location>
</feature>